<dbReference type="PANTHER" id="PTHR42690">
    <property type="entry name" value="THREONINE SYNTHASE FAMILY MEMBER"/>
    <property type="match status" value="1"/>
</dbReference>
<evidence type="ECO:0000313" key="1">
    <source>
        <dbReference type="EMBL" id="ASK78341.1"/>
    </source>
</evidence>
<dbReference type="EMBL" id="CP022355">
    <property type="protein sequence ID" value="ASK78341.1"/>
    <property type="molecule type" value="Genomic_DNA"/>
</dbReference>
<accession>A0A220VDJ3</accession>
<dbReference type="KEGG" id="pmai:CF386_04625"/>
<keyword evidence="2" id="KW-1185">Reference proteome</keyword>
<dbReference type="PANTHER" id="PTHR42690:SF1">
    <property type="entry name" value="THREONINE SYNTHASE-LIKE 2"/>
    <property type="match status" value="1"/>
</dbReference>
<evidence type="ECO:0008006" key="3">
    <source>
        <dbReference type="Google" id="ProtNLM"/>
    </source>
</evidence>
<dbReference type="Pfam" id="PF24857">
    <property type="entry name" value="THR4_C"/>
    <property type="match status" value="1"/>
</dbReference>
<dbReference type="InterPro" id="IPR051166">
    <property type="entry name" value="Threonine_Synthase"/>
</dbReference>
<dbReference type="RefSeq" id="WP_089073249.1">
    <property type="nucleotide sequence ID" value="NZ_CP022355.1"/>
</dbReference>
<dbReference type="OrthoDB" id="9763107at2"/>
<reference evidence="1 2" key="1">
    <citation type="journal article" date="2016" name="Int. J. Syst. Evol. Microbiol.">
        <title>Paraphotobacterium marinum gen. nov., sp. nov., a member of the family Vibrionaceae, isolated from surface seawater.</title>
        <authorList>
            <person name="Huang Z."/>
            <person name="Dong C."/>
            <person name="Shao Z."/>
        </authorList>
    </citation>
    <scope>NUCLEOTIDE SEQUENCE [LARGE SCALE GENOMIC DNA]</scope>
    <source>
        <strain evidence="1 2">NSCS20N07D</strain>
    </source>
</reference>
<gene>
    <name evidence="1" type="ORF">CF386_04625</name>
</gene>
<name>A0A220VDJ3_9GAMM</name>
<dbReference type="InterPro" id="IPR036052">
    <property type="entry name" value="TrpB-like_PALP_sf"/>
</dbReference>
<dbReference type="Proteomes" id="UP000242175">
    <property type="component" value="Chromosome large"/>
</dbReference>
<protein>
    <recommendedName>
        <fullName evidence="3">Threonine synthase</fullName>
    </recommendedName>
</protein>
<sequence>MTLSNAMDVSNPSNWIRTDLLRQENFCEFICESVNEEQTKKSLKMLRNKGYISEPHAAIAYQSLENHLEDDHLGVFLSTAHPIKFKSVVEEILHESLIVPKIVKELMVKPSQEETLGTDYVPFKKKLLS</sequence>
<organism evidence="1 2">
    <name type="scientific">Paraphotobacterium marinum</name>
    <dbReference type="NCBI Taxonomy" id="1755811"/>
    <lineage>
        <taxon>Bacteria</taxon>
        <taxon>Pseudomonadati</taxon>
        <taxon>Pseudomonadota</taxon>
        <taxon>Gammaproteobacteria</taxon>
        <taxon>Vibrionales</taxon>
        <taxon>Vibrionaceae</taxon>
        <taxon>Paraphotobacterium</taxon>
    </lineage>
</organism>
<dbReference type="Gene3D" id="3.40.50.1100">
    <property type="match status" value="1"/>
</dbReference>
<evidence type="ECO:0000313" key="2">
    <source>
        <dbReference type="Proteomes" id="UP000242175"/>
    </source>
</evidence>
<dbReference type="AlphaFoldDB" id="A0A220VDJ3"/>
<proteinExistence type="predicted"/>
<dbReference type="SUPFAM" id="SSF53686">
    <property type="entry name" value="Tryptophan synthase beta subunit-like PLP-dependent enzymes"/>
    <property type="match status" value="1"/>
</dbReference>